<reference evidence="1" key="1">
    <citation type="submission" date="2023-10" db="EMBL/GenBank/DDBJ databases">
        <authorList>
            <person name="Rodriguez Cubillos JULIANA M."/>
            <person name="De Vega J."/>
        </authorList>
    </citation>
    <scope>NUCLEOTIDE SEQUENCE</scope>
</reference>
<evidence type="ECO:0000313" key="1">
    <source>
        <dbReference type="EMBL" id="CAJ2675421.1"/>
    </source>
</evidence>
<dbReference type="EMBL" id="CASHSV030000716">
    <property type="protein sequence ID" value="CAJ2675421.1"/>
    <property type="molecule type" value="Genomic_DNA"/>
</dbReference>
<protein>
    <submittedName>
        <fullName evidence="1">Uncharacterized protein</fullName>
    </submittedName>
</protein>
<accession>A0ACB0M4A3</accession>
<keyword evidence="2" id="KW-1185">Reference proteome</keyword>
<gene>
    <name evidence="1" type="ORF">MILVUS5_LOCUS38453</name>
</gene>
<organism evidence="1 2">
    <name type="scientific">Trifolium pratense</name>
    <name type="common">Red clover</name>
    <dbReference type="NCBI Taxonomy" id="57577"/>
    <lineage>
        <taxon>Eukaryota</taxon>
        <taxon>Viridiplantae</taxon>
        <taxon>Streptophyta</taxon>
        <taxon>Embryophyta</taxon>
        <taxon>Tracheophyta</taxon>
        <taxon>Spermatophyta</taxon>
        <taxon>Magnoliopsida</taxon>
        <taxon>eudicotyledons</taxon>
        <taxon>Gunneridae</taxon>
        <taxon>Pentapetalae</taxon>
        <taxon>rosids</taxon>
        <taxon>fabids</taxon>
        <taxon>Fabales</taxon>
        <taxon>Fabaceae</taxon>
        <taxon>Papilionoideae</taxon>
        <taxon>50 kb inversion clade</taxon>
        <taxon>NPAAA clade</taxon>
        <taxon>Hologalegina</taxon>
        <taxon>IRL clade</taxon>
        <taxon>Trifolieae</taxon>
        <taxon>Trifolium</taxon>
    </lineage>
</organism>
<proteinExistence type="predicted"/>
<sequence>MEEVDNKPTSSESSSRNVEPNSLAETTQENTDIIITPTIDHSSNEASINSSDDNNIVEHETHFQANNLSEIESKSTNANASDDQSIRQEDEHPLNDNSTSTPEEKVQEQDEYLPIAADSEPEALEDTFNRQQDVGSTVTASGGDVDDNHMELSTSSSVTEGLQIDPKDSPRTVLINAPQENLASSSNAEVHVTEQSQHQEPVVEDSEQSLEDIVNILSKKKEDIENILKHVAVDNQMELSASDSETKELENDLKELKAIVSTIKGSDVAVGAVDSPTDAKQIAEKRGIIDTASPFESVKEAVSKFGGIVDWKAHRMVTVERRKHVEQELEKAHDEIPEYRKRSEVAEQEKVEALQELDSTKRLIEELKLNLERAKTEERQAKQDSELAKLRVEEMEQGIAEDSSVAAKAQLEVAKARYTSAITELTSVKEELDALRVEYASLVDEKGEAINKAEVAVAASKQVEKAVEDLTIELIATKESLETAHSAHMEAEEHRIGTVMARDQDFLNWEKELKQQEEELEKLNQKILFSKDLKSKLRKSFTLLLNLKAELNAYMESKSNHKGDEGVTKEKREKKSHNEIQEAIASARKELEEIKLNIEKATSEVSYLKVAATSLRSELEQEKSSLNSMRQREGMASVTVASIEADLDKIKSDITFVHMKEKEGKDTILELPKKLKEADEEANKANLLAQEAREVLRRVQEEAERAKAGAITMNSRLLAAQKEIEAARASERLAIQAIKALQESESARSNNNEVDPSNGVILSVEEYYHLTKQAHDAEEKANVRVATANSEIDIAKENELKTLEKLNEVNKEMAARRESLKIAMGKAEKAREGKLGAEQKLRKWRSEHGQRRKEGEVGQRSVNQNTSHSGKLNPNHSATFPVSYFSSQKSYVHANNENGSPPDARSGKKKKKSFFPRFFMFFGRRKTH</sequence>
<evidence type="ECO:0000313" key="2">
    <source>
        <dbReference type="Proteomes" id="UP001177021"/>
    </source>
</evidence>
<dbReference type="Proteomes" id="UP001177021">
    <property type="component" value="Unassembled WGS sequence"/>
</dbReference>
<name>A0ACB0M4A3_TRIPR</name>
<comment type="caution">
    <text evidence="1">The sequence shown here is derived from an EMBL/GenBank/DDBJ whole genome shotgun (WGS) entry which is preliminary data.</text>
</comment>